<dbReference type="CDD" id="cd00156">
    <property type="entry name" value="REC"/>
    <property type="match status" value="1"/>
</dbReference>
<dbReference type="Proteomes" id="UP001595555">
    <property type="component" value="Unassembled WGS sequence"/>
</dbReference>
<evidence type="ECO:0000256" key="2">
    <source>
        <dbReference type="ARBA" id="ARBA00022793"/>
    </source>
</evidence>
<dbReference type="Pfam" id="PF03711">
    <property type="entry name" value="OKR_DC_1_C"/>
    <property type="match status" value="1"/>
</dbReference>
<evidence type="ECO:0000259" key="5">
    <source>
        <dbReference type="PROSITE" id="PS00703"/>
    </source>
</evidence>
<dbReference type="InterPro" id="IPR008286">
    <property type="entry name" value="Prn/Lys/Arg_de-COase_C"/>
</dbReference>
<dbReference type="SUPFAM" id="SSF53383">
    <property type="entry name" value="PLP-dependent transferases"/>
    <property type="match status" value="1"/>
</dbReference>
<comment type="similarity">
    <text evidence="1">Belongs to the Orn/Lys/Arg decarboxylase class-I family.</text>
</comment>
<dbReference type="RefSeq" id="WP_378119879.1">
    <property type="nucleotide sequence ID" value="NZ_JBHRTF010000004.1"/>
</dbReference>
<dbReference type="Gene3D" id="3.40.640.10">
    <property type="entry name" value="Type I PLP-dependent aspartate aminotransferase-like (Major domain)"/>
    <property type="match status" value="1"/>
</dbReference>
<dbReference type="PANTHER" id="PTHR45229">
    <property type="entry name" value="CONSTITUTIVE ORNITHINE DECARBOXYLASE"/>
    <property type="match status" value="1"/>
</dbReference>
<dbReference type="PANTHER" id="PTHR45229:SF3">
    <property type="entry name" value="BIODEGRADATIVE ARGININE DECARBOXYLASE"/>
    <property type="match status" value="1"/>
</dbReference>
<dbReference type="Gene3D" id="3.40.50.2300">
    <property type="match status" value="1"/>
</dbReference>
<dbReference type="Gene3D" id="3.90.100.10">
    <property type="entry name" value="Orn/Lys/Arg decarboxylase, C-terminal domain"/>
    <property type="match status" value="1"/>
</dbReference>
<organism evidence="6 7">
    <name type="scientific">Cellvibrio fontiphilus</name>
    <dbReference type="NCBI Taxonomy" id="1815559"/>
    <lineage>
        <taxon>Bacteria</taxon>
        <taxon>Pseudomonadati</taxon>
        <taxon>Pseudomonadota</taxon>
        <taxon>Gammaproteobacteria</taxon>
        <taxon>Cellvibrionales</taxon>
        <taxon>Cellvibrionaceae</taxon>
        <taxon>Cellvibrio</taxon>
    </lineage>
</organism>
<keyword evidence="2" id="KW-0210">Decarboxylase</keyword>
<dbReference type="Pfam" id="PF03709">
    <property type="entry name" value="OKR_DC_1_N"/>
    <property type="match status" value="1"/>
</dbReference>
<evidence type="ECO:0000256" key="1">
    <source>
        <dbReference type="ARBA" id="ARBA00010671"/>
    </source>
</evidence>
<dbReference type="InterPro" id="IPR015422">
    <property type="entry name" value="PyrdxlP-dep_Trfase_small"/>
</dbReference>
<dbReference type="SUPFAM" id="SSF55904">
    <property type="entry name" value="Ornithine decarboxylase C-terminal domain"/>
    <property type="match status" value="1"/>
</dbReference>
<keyword evidence="4" id="KW-0456">Lyase</keyword>
<evidence type="ECO:0000313" key="6">
    <source>
        <dbReference type="EMBL" id="MFC3116539.1"/>
    </source>
</evidence>
<dbReference type="Gene3D" id="3.90.1150.10">
    <property type="entry name" value="Aspartate Aminotransferase, domain 1"/>
    <property type="match status" value="1"/>
</dbReference>
<evidence type="ECO:0000256" key="3">
    <source>
        <dbReference type="ARBA" id="ARBA00022898"/>
    </source>
</evidence>
<accession>A0ABV7FK10</accession>
<sequence>MIGRTNKSFKRHVLVVEDQLANLDSTRGRALHDLVTEFQQRQVELVQARSYDDGHAAIISDAGFHCIFVDWTLGDNEQESHAEVMELLRTIRQRNANVPIFLMADRAAKQTLTVEAMELADEFVWTLEDTAPFIVGRALAAVDRYLDKLLPPFTDALLRYSQKDEHSWAAPGHQGGIAFTKSAVGRVFFDFFGENLFRTDGGIERGSLGSVLDHTGPVEASEKFAARVFGAHESYAVLNGTSGSNRTIFMACVGENQFALCDRNCHKSIEQGLVLSGGIPVYLTPTRNRYGIIGPMPASALSKAAIQQSIQQHPLAAQAKSQQPVYSVITNCTYDGICLDAARAEAMLADSVDRIHFDEAWYGYARFNPLYEGRYAMRGDPRDHRESAPTVFATHSTHKLLAALSQSSYIHVRNGRNPIEHSRFNESFVIQATTSPLYMLFASNEIGAAMMEGSSGYSLTQDVIREAVDFRQALARAHREFAQKGDWFFQPWNSPEIRDATTGKWVEFADADPEQLASDPNCWLLEPGAAWHGFEGLDNNWCLLDPIKAGIMVPGMGLDGQMQAQGIPAPVLSAFLYNNNIIPSRTTDFMVLCLFSIGITKGKWGTLINVLLAFKRHYDKNTPLEQVLPELVDTAPARYSNMGLQDLASEMFNYMRTSHMDALQAKAFGTLPPIACTPRKAFQQLQAGDAELLPLAQAANRVTGVGIMPYPPGIPIVMPGENLGPIDGPWLGYIAALQDWSNRFPGFEKEVEGLVHKDGAYHFWCLK</sequence>
<dbReference type="PIRSF" id="PIRSF009393">
    <property type="entry name" value="Orn_decarb"/>
    <property type="match status" value="1"/>
</dbReference>
<dbReference type="InterPro" id="IPR000310">
    <property type="entry name" value="Orn/Lys/Arg_deCO2ase_major_dom"/>
</dbReference>
<dbReference type="InterPro" id="IPR015424">
    <property type="entry name" value="PyrdxlP-dep_Trfase"/>
</dbReference>
<name>A0ABV7FK10_9GAMM</name>
<protein>
    <submittedName>
        <fullName evidence="6">Orn/Lys/Arg decarboxylase N-terminal domain-containing protein</fullName>
    </submittedName>
</protein>
<reference evidence="7" key="1">
    <citation type="journal article" date="2019" name="Int. J. Syst. Evol. Microbiol.">
        <title>The Global Catalogue of Microorganisms (GCM) 10K type strain sequencing project: providing services to taxonomists for standard genome sequencing and annotation.</title>
        <authorList>
            <consortium name="The Broad Institute Genomics Platform"/>
            <consortium name="The Broad Institute Genome Sequencing Center for Infectious Disease"/>
            <person name="Wu L."/>
            <person name="Ma J."/>
        </authorList>
    </citation>
    <scope>NUCLEOTIDE SEQUENCE [LARGE SCALE GENOMIC DNA]</scope>
    <source>
        <strain evidence="7">KCTC 52237</strain>
    </source>
</reference>
<proteinExistence type="inferred from homology"/>
<gene>
    <name evidence="6" type="ORF">ACFODX_13285</name>
</gene>
<feature type="domain" description="Orn/Lys/Arg decarboxylases family 1 pyridoxal-P attachment site" evidence="5">
    <location>
        <begin position="394"/>
        <end position="408"/>
    </location>
</feature>
<keyword evidence="7" id="KW-1185">Reference proteome</keyword>
<evidence type="ECO:0000313" key="7">
    <source>
        <dbReference type="Proteomes" id="UP001595555"/>
    </source>
</evidence>
<dbReference type="InterPro" id="IPR005308">
    <property type="entry name" value="OKR_de-COase_N"/>
</dbReference>
<dbReference type="InterPro" id="IPR015421">
    <property type="entry name" value="PyrdxlP-dep_Trfase_major"/>
</dbReference>
<evidence type="ECO:0000256" key="4">
    <source>
        <dbReference type="ARBA" id="ARBA00023239"/>
    </source>
</evidence>
<comment type="caution">
    <text evidence="6">The sequence shown here is derived from an EMBL/GenBank/DDBJ whole genome shotgun (WGS) entry which is preliminary data.</text>
</comment>
<dbReference type="Pfam" id="PF01276">
    <property type="entry name" value="OKR_DC_1"/>
    <property type="match status" value="1"/>
</dbReference>
<dbReference type="PROSITE" id="PS00703">
    <property type="entry name" value="OKR_DC_1"/>
    <property type="match status" value="1"/>
</dbReference>
<dbReference type="InterPro" id="IPR036633">
    <property type="entry name" value="Prn/Lys/Arg_de-COase_C_sf"/>
</dbReference>
<dbReference type="InterPro" id="IPR011193">
    <property type="entry name" value="Orn/lys/arg_de-COase"/>
</dbReference>
<dbReference type="EMBL" id="JBHRTF010000004">
    <property type="protein sequence ID" value="MFC3116539.1"/>
    <property type="molecule type" value="Genomic_DNA"/>
</dbReference>
<keyword evidence="3" id="KW-0663">Pyridoxal phosphate</keyword>